<name>A0AA37WYT7_9GAMM</name>
<accession>A0AA37WYT7</accession>
<organism evidence="1 2">
    <name type="scientific">Paraferrimonas haliotis</name>
    <dbReference type="NCBI Taxonomy" id="2013866"/>
    <lineage>
        <taxon>Bacteria</taxon>
        <taxon>Pseudomonadati</taxon>
        <taxon>Pseudomonadota</taxon>
        <taxon>Gammaproteobacteria</taxon>
        <taxon>Alteromonadales</taxon>
        <taxon>Ferrimonadaceae</taxon>
        <taxon>Paraferrimonas</taxon>
    </lineage>
</organism>
<dbReference type="EMBL" id="BSPO01000003">
    <property type="protein sequence ID" value="GLS84125.1"/>
    <property type="molecule type" value="Genomic_DNA"/>
</dbReference>
<protein>
    <submittedName>
        <fullName evidence="1">Uncharacterized protein</fullName>
    </submittedName>
</protein>
<proteinExistence type="predicted"/>
<keyword evidence="2" id="KW-1185">Reference proteome</keyword>
<dbReference type="AlphaFoldDB" id="A0AA37WYT7"/>
<evidence type="ECO:0000313" key="1">
    <source>
        <dbReference type="EMBL" id="GLS84125.1"/>
    </source>
</evidence>
<dbReference type="Proteomes" id="UP001157439">
    <property type="component" value="Unassembled WGS sequence"/>
</dbReference>
<reference evidence="1 2" key="1">
    <citation type="journal article" date="2014" name="Int. J. Syst. Evol. Microbiol.">
        <title>Complete genome sequence of Corynebacterium casei LMG S-19264T (=DSM 44701T), isolated from a smear-ripened cheese.</title>
        <authorList>
            <consortium name="US DOE Joint Genome Institute (JGI-PGF)"/>
            <person name="Walter F."/>
            <person name="Albersmeier A."/>
            <person name="Kalinowski J."/>
            <person name="Ruckert C."/>
        </authorList>
    </citation>
    <scope>NUCLEOTIDE SEQUENCE [LARGE SCALE GENOMIC DNA]</scope>
    <source>
        <strain evidence="1 2">NBRC 112785</strain>
    </source>
</reference>
<sequence length="322" mass="34993">MRLDSGSKIAEKMTQCGYELLANGNVIESDVCITDTLNIEIRDGYQLTLIHPSIDDDLASAHSENWSVEGAHTVAIDENNIIIVTANEHFSAVSVADSDHLYSVTINQLAATQTEGGLYGFVTGERFTIELESQMGSYQDTDQAEVNTHYHYYLSDGDVGIIAPGDDWKNETKPIGGEKPPQYDYATVNVATVSIAGNQIVATAGEEADQSRLTKYPNVSGKGLPTQVDTDLGWVNIYVYSDFLKQNCTITAQQSGTTSTCDSDIDAGDDWSLSQYYEALEAQPRTDYIDGPTFGNNVFWRLAEGSTGAWGETGSLTLSMGE</sequence>
<evidence type="ECO:0000313" key="2">
    <source>
        <dbReference type="Proteomes" id="UP001157439"/>
    </source>
</evidence>
<gene>
    <name evidence="1" type="ORF">GCM10007894_21020</name>
</gene>
<comment type="caution">
    <text evidence="1">The sequence shown here is derived from an EMBL/GenBank/DDBJ whole genome shotgun (WGS) entry which is preliminary data.</text>
</comment>